<evidence type="ECO:0000313" key="3">
    <source>
        <dbReference type="Proteomes" id="UP001055712"/>
    </source>
</evidence>
<reference evidence="2" key="2">
    <citation type="submission" date="2020-11" db="EMBL/GenBank/DDBJ databases">
        <authorList>
            <person name="Cecchin M."/>
            <person name="Marcolungo L."/>
            <person name="Rossato M."/>
            <person name="Girolomoni L."/>
            <person name="Cosentino E."/>
            <person name="Cuine S."/>
            <person name="Li-Beisson Y."/>
            <person name="Delledonne M."/>
            <person name="Ballottari M."/>
        </authorList>
    </citation>
    <scope>NUCLEOTIDE SEQUENCE</scope>
    <source>
        <strain evidence="2">211/11P</strain>
        <tissue evidence="2">Whole cell</tissue>
    </source>
</reference>
<dbReference type="InterPro" id="IPR011989">
    <property type="entry name" value="ARM-like"/>
</dbReference>
<proteinExistence type="predicted"/>
<comment type="caution">
    <text evidence="2">The sequence shown here is derived from an EMBL/GenBank/DDBJ whole genome shotgun (WGS) entry which is preliminary data.</text>
</comment>
<gene>
    <name evidence="2" type="ORF">D9Q98_000593</name>
</gene>
<accession>A0A9D4TYE1</accession>
<feature type="compositionally biased region" description="Low complexity" evidence="1">
    <location>
        <begin position="170"/>
        <end position="202"/>
    </location>
</feature>
<keyword evidence="3" id="KW-1185">Reference proteome</keyword>
<feature type="compositionally biased region" description="Basic and acidic residues" evidence="1">
    <location>
        <begin position="203"/>
        <end position="213"/>
    </location>
</feature>
<sequence>MCYVVPREVVPASLADNLTRLIAEGTGEEDEGADRGLRAGAVEAYLELLDRPKLPHVLLKVICWVVGEYGCLSALSTASVMDKLAAVPETKAPRMSNTAAPLLDPMAALAGLGGMQQQQRQQQQRQQQQQQQPGLVALADLMGNGAAVAAGPTCSSKQVRSCGGAGLGFGDFLADTAPRQQPSQQQQPAAPLMGGPSKAPPAAKKDPFADLLG</sequence>
<dbReference type="AlphaFoldDB" id="A0A9D4TYE1"/>
<dbReference type="Gene3D" id="1.25.10.10">
    <property type="entry name" value="Leucine-rich Repeat Variant"/>
    <property type="match status" value="1"/>
</dbReference>
<protein>
    <submittedName>
        <fullName evidence="2">Uncharacterized protein</fullName>
    </submittedName>
</protein>
<dbReference type="EMBL" id="SIDB01000001">
    <property type="protein sequence ID" value="KAI3438155.1"/>
    <property type="molecule type" value="Genomic_DNA"/>
</dbReference>
<dbReference type="OrthoDB" id="29308at2759"/>
<organism evidence="2 3">
    <name type="scientific">Chlorella vulgaris</name>
    <name type="common">Green alga</name>
    <dbReference type="NCBI Taxonomy" id="3077"/>
    <lineage>
        <taxon>Eukaryota</taxon>
        <taxon>Viridiplantae</taxon>
        <taxon>Chlorophyta</taxon>
        <taxon>core chlorophytes</taxon>
        <taxon>Trebouxiophyceae</taxon>
        <taxon>Chlorellales</taxon>
        <taxon>Chlorellaceae</taxon>
        <taxon>Chlorella clade</taxon>
        <taxon>Chlorella</taxon>
    </lineage>
</organism>
<evidence type="ECO:0000313" key="2">
    <source>
        <dbReference type="EMBL" id="KAI3438155.1"/>
    </source>
</evidence>
<feature type="region of interest" description="Disordered" evidence="1">
    <location>
        <begin position="113"/>
        <end position="133"/>
    </location>
</feature>
<feature type="region of interest" description="Disordered" evidence="1">
    <location>
        <begin position="170"/>
        <end position="213"/>
    </location>
</feature>
<dbReference type="Proteomes" id="UP001055712">
    <property type="component" value="Unassembled WGS sequence"/>
</dbReference>
<name>A0A9D4TYE1_CHLVU</name>
<feature type="compositionally biased region" description="Low complexity" evidence="1">
    <location>
        <begin position="113"/>
        <end position="132"/>
    </location>
</feature>
<evidence type="ECO:0000256" key="1">
    <source>
        <dbReference type="SAM" id="MobiDB-lite"/>
    </source>
</evidence>
<reference evidence="2" key="1">
    <citation type="journal article" date="2019" name="Plant J.">
        <title>Chlorella vulgaris genome assembly and annotation reveals the molecular basis for metabolic acclimation to high light conditions.</title>
        <authorList>
            <person name="Cecchin M."/>
            <person name="Marcolungo L."/>
            <person name="Rossato M."/>
            <person name="Girolomoni L."/>
            <person name="Cosentino E."/>
            <person name="Cuine S."/>
            <person name="Li-Beisson Y."/>
            <person name="Delledonne M."/>
            <person name="Ballottari M."/>
        </authorList>
    </citation>
    <scope>NUCLEOTIDE SEQUENCE</scope>
    <source>
        <strain evidence="2">211/11P</strain>
    </source>
</reference>